<dbReference type="PANTHER" id="PTHR43033">
    <property type="entry name" value="TRNA(ILE)-LYSIDINE SYNTHASE-RELATED"/>
    <property type="match status" value="1"/>
</dbReference>
<dbReference type="RefSeq" id="WP_131748672.1">
    <property type="nucleotide sequence ID" value="NZ_CAACYI010000001.1"/>
</dbReference>
<dbReference type="InterPro" id="IPR012796">
    <property type="entry name" value="Lysidine-tRNA-synth_C"/>
</dbReference>
<dbReference type="SMART" id="SM00977">
    <property type="entry name" value="TilS_C"/>
    <property type="match status" value="1"/>
</dbReference>
<feature type="domain" description="Lysidine-tRNA(Ile) synthetase C-terminal" evidence="9">
    <location>
        <begin position="361"/>
        <end position="426"/>
    </location>
</feature>
<dbReference type="NCBIfam" id="TIGR02433">
    <property type="entry name" value="lysidine_TilS_C"/>
    <property type="match status" value="1"/>
</dbReference>
<evidence type="ECO:0000259" key="9">
    <source>
        <dbReference type="SMART" id="SM00977"/>
    </source>
</evidence>
<keyword evidence="6 8" id="KW-0067">ATP-binding</keyword>
<evidence type="ECO:0000256" key="7">
    <source>
        <dbReference type="ARBA" id="ARBA00048539"/>
    </source>
</evidence>
<evidence type="ECO:0000256" key="4">
    <source>
        <dbReference type="ARBA" id="ARBA00022694"/>
    </source>
</evidence>
<evidence type="ECO:0000256" key="1">
    <source>
        <dbReference type="ARBA" id="ARBA00004496"/>
    </source>
</evidence>
<dbReference type="Pfam" id="PF01171">
    <property type="entry name" value="ATP_bind_3"/>
    <property type="match status" value="1"/>
</dbReference>
<evidence type="ECO:0000256" key="8">
    <source>
        <dbReference type="HAMAP-Rule" id="MF_01161"/>
    </source>
</evidence>
<dbReference type="Gene3D" id="1.20.59.20">
    <property type="match status" value="1"/>
</dbReference>
<dbReference type="InterPro" id="IPR012094">
    <property type="entry name" value="tRNA_Ile_lys_synt"/>
</dbReference>
<comment type="subcellular location">
    <subcellularLocation>
        <location evidence="1 8">Cytoplasm</location>
    </subcellularLocation>
</comment>
<dbReference type="GO" id="GO:0032267">
    <property type="term" value="F:tRNA(Ile)-lysidine synthase activity"/>
    <property type="evidence" value="ECO:0007669"/>
    <property type="project" value="UniProtKB-EC"/>
</dbReference>
<dbReference type="Pfam" id="PF11734">
    <property type="entry name" value="TilS_C"/>
    <property type="match status" value="1"/>
</dbReference>
<dbReference type="Gene3D" id="3.40.50.620">
    <property type="entry name" value="HUPs"/>
    <property type="match status" value="1"/>
</dbReference>
<dbReference type="Proteomes" id="UP000377798">
    <property type="component" value="Unassembled WGS sequence"/>
</dbReference>
<evidence type="ECO:0000256" key="6">
    <source>
        <dbReference type="ARBA" id="ARBA00022840"/>
    </source>
</evidence>
<dbReference type="AlphaFoldDB" id="A0A8H2M4T6"/>
<evidence type="ECO:0000313" key="10">
    <source>
        <dbReference type="EMBL" id="VFB16156.1"/>
    </source>
</evidence>
<dbReference type="NCBIfam" id="TIGR02432">
    <property type="entry name" value="lysidine_TilS_N"/>
    <property type="match status" value="1"/>
</dbReference>
<comment type="function">
    <text evidence="8">Ligates lysine onto the cytidine present at position 34 of the AUA codon-specific tRNA(Ile) that contains the anticodon CAU, in an ATP-dependent manner. Cytidine is converted to lysidine, thus changing the amino acid specificity of the tRNA from methionine to isoleucine.</text>
</comment>
<protein>
    <recommendedName>
        <fullName evidence="8">tRNA(Ile)-lysidine synthase</fullName>
        <ecNumber evidence="8">6.3.4.19</ecNumber>
    </recommendedName>
    <alternativeName>
        <fullName evidence="8">tRNA(Ile)-2-lysyl-cytidine synthase</fullName>
    </alternativeName>
    <alternativeName>
        <fullName evidence="8">tRNA(Ile)-lysidine synthetase</fullName>
    </alternativeName>
</protein>
<keyword evidence="4 8" id="KW-0819">tRNA processing</keyword>
<keyword evidence="2 8" id="KW-0963">Cytoplasm</keyword>
<dbReference type="SUPFAM" id="SSF56037">
    <property type="entry name" value="PheT/TilS domain"/>
    <property type="match status" value="1"/>
</dbReference>
<evidence type="ECO:0000256" key="2">
    <source>
        <dbReference type="ARBA" id="ARBA00022490"/>
    </source>
</evidence>
<dbReference type="GO" id="GO:0005524">
    <property type="term" value="F:ATP binding"/>
    <property type="evidence" value="ECO:0007669"/>
    <property type="project" value="UniProtKB-UniRule"/>
</dbReference>
<keyword evidence="5 8" id="KW-0547">Nucleotide-binding</keyword>
<organism evidence="10 11">
    <name type="scientific">Urinicoccus massiliensis</name>
    <dbReference type="NCBI Taxonomy" id="1723382"/>
    <lineage>
        <taxon>Bacteria</taxon>
        <taxon>Bacillati</taxon>
        <taxon>Bacillota</taxon>
        <taxon>Tissierellia</taxon>
        <taxon>Tissierellales</taxon>
        <taxon>Peptoniphilaceae</taxon>
        <taxon>Urinicoccus</taxon>
    </lineage>
</organism>
<dbReference type="HAMAP" id="MF_01161">
    <property type="entry name" value="tRNA_Ile_lys_synt"/>
    <property type="match status" value="1"/>
</dbReference>
<name>A0A8H2M4T6_9FIRM</name>
<accession>A0A8H2M4T6</accession>
<dbReference type="CDD" id="cd01992">
    <property type="entry name" value="TilS_N"/>
    <property type="match status" value="1"/>
</dbReference>
<dbReference type="InterPro" id="IPR011063">
    <property type="entry name" value="TilS/TtcA_N"/>
</dbReference>
<evidence type="ECO:0000256" key="3">
    <source>
        <dbReference type="ARBA" id="ARBA00022598"/>
    </source>
</evidence>
<sequence>MKKVIDEILSRGWLKEGSRLVAGVSGGADSMALACILYDLKEYLSYDLVIMHIHHGLRGPEADRDLNFVRAWARDHQLPFVEKHVKMDQYAQDHKLSQEEAGRILRRRALLDQAGKDGLVALAHSQDDQAETVLHRIIRGTGPDGLQAMVEKNGPILRPLLRVSRREILAFLRKRGQDYCLDSTNLEDDYTRNYIRHHILKELKVLNPQIKASLARLADLAALDKAYFQEEVQGLYHNLVQEGPDYGLLGIQDLKKLPPALRFRLYREVCNAYASQGMKDLAYKHLLAIDQLLTLPSGKGIDIHGLRIERTYDQVIFFQEKIYQSYKLREGDQVCDFGSYSVKLIDQEGTRGLPWKEGEELWIRPWKKGDRILLGGKRVKVKEIFQEKKIPRPLRGRMPVLVGEEIYAVAGCYSDHWVKDGPRILIRRKNQ</sequence>
<dbReference type="GO" id="GO:0006400">
    <property type="term" value="P:tRNA modification"/>
    <property type="evidence" value="ECO:0007669"/>
    <property type="project" value="UniProtKB-UniRule"/>
</dbReference>
<evidence type="ECO:0000313" key="11">
    <source>
        <dbReference type="Proteomes" id="UP000377798"/>
    </source>
</evidence>
<keyword evidence="3 8" id="KW-0436">Ligase</keyword>
<keyword evidence="11" id="KW-1185">Reference proteome</keyword>
<gene>
    <name evidence="8 10" type="primary">tilS</name>
    <name evidence="10" type="ORF">NCTC13150_00673</name>
</gene>
<comment type="catalytic activity">
    <reaction evidence="7 8">
        <text>cytidine(34) in tRNA(Ile2) + L-lysine + ATP = lysidine(34) in tRNA(Ile2) + AMP + diphosphate + H(+)</text>
        <dbReference type="Rhea" id="RHEA:43744"/>
        <dbReference type="Rhea" id="RHEA-COMP:10625"/>
        <dbReference type="Rhea" id="RHEA-COMP:10670"/>
        <dbReference type="ChEBI" id="CHEBI:15378"/>
        <dbReference type="ChEBI" id="CHEBI:30616"/>
        <dbReference type="ChEBI" id="CHEBI:32551"/>
        <dbReference type="ChEBI" id="CHEBI:33019"/>
        <dbReference type="ChEBI" id="CHEBI:82748"/>
        <dbReference type="ChEBI" id="CHEBI:83665"/>
        <dbReference type="ChEBI" id="CHEBI:456215"/>
        <dbReference type="EC" id="6.3.4.19"/>
    </reaction>
</comment>
<dbReference type="PANTHER" id="PTHR43033:SF1">
    <property type="entry name" value="TRNA(ILE)-LYSIDINE SYNTHASE-RELATED"/>
    <property type="match status" value="1"/>
</dbReference>
<feature type="binding site" evidence="8">
    <location>
        <begin position="25"/>
        <end position="30"/>
    </location>
    <ligand>
        <name>ATP</name>
        <dbReference type="ChEBI" id="CHEBI:30616"/>
    </ligand>
</feature>
<dbReference type="EC" id="6.3.4.19" evidence="8"/>
<dbReference type="InterPro" id="IPR014729">
    <property type="entry name" value="Rossmann-like_a/b/a_fold"/>
</dbReference>
<dbReference type="SUPFAM" id="SSF82829">
    <property type="entry name" value="MesJ substrate recognition domain-like"/>
    <property type="match status" value="1"/>
</dbReference>
<comment type="similarity">
    <text evidence="8">Belongs to the tRNA(Ile)-lysidine synthase family.</text>
</comment>
<dbReference type="SUPFAM" id="SSF52402">
    <property type="entry name" value="Adenine nucleotide alpha hydrolases-like"/>
    <property type="match status" value="1"/>
</dbReference>
<comment type="domain">
    <text evidence="8">The N-terminal region contains the highly conserved SGGXDS motif, predicted to be a P-loop motif involved in ATP binding.</text>
</comment>
<proteinExistence type="inferred from homology"/>
<reference evidence="10 11" key="1">
    <citation type="submission" date="2019-02" db="EMBL/GenBank/DDBJ databases">
        <authorList>
            <consortium name="Pathogen Informatics"/>
        </authorList>
    </citation>
    <scope>NUCLEOTIDE SEQUENCE [LARGE SCALE GENOMIC DNA]</scope>
    <source>
        <strain evidence="10 11">3012STDY7089603</strain>
    </source>
</reference>
<evidence type="ECO:0000256" key="5">
    <source>
        <dbReference type="ARBA" id="ARBA00022741"/>
    </source>
</evidence>
<dbReference type="InterPro" id="IPR012795">
    <property type="entry name" value="tRNA_Ile_lys_synt_N"/>
</dbReference>
<comment type="caution">
    <text evidence="10">The sequence shown here is derived from an EMBL/GenBank/DDBJ whole genome shotgun (WGS) entry which is preliminary data.</text>
</comment>
<dbReference type="GO" id="GO:0005737">
    <property type="term" value="C:cytoplasm"/>
    <property type="evidence" value="ECO:0007669"/>
    <property type="project" value="UniProtKB-SubCell"/>
</dbReference>
<dbReference type="EMBL" id="CAACYI010000001">
    <property type="protein sequence ID" value="VFB16156.1"/>
    <property type="molecule type" value="Genomic_DNA"/>
</dbReference>